<proteinExistence type="predicted"/>
<protein>
    <recommendedName>
        <fullName evidence="3">F-box protein</fullName>
    </recommendedName>
</protein>
<evidence type="ECO:0008006" key="3">
    <source>
        <dbReference type="Google" id="ProtNLM"/>
    </source>
</evidence>
<accession>A0AAV6Y3D5</accession>
<dbReference type="AlphaFoldDB" id="A0AAV6Y3D5"/>
<evidence type="ECO:0000313" key="1">
    <source>
        <dbReference type="EMBL" id="KAG8385830.1"/>
    </source>
</evidence>
<sequence length="232" mass="26328">MSHGLANSCNGLVLVVSDEALLWNPSTKRYKKLSPTPHEFEGEVHINEHYNFGFDSKSDDYKVVTVTKDFPHILPSGKKIWGVYLNDALHIVVRHYYHNESIMAVDLGTTDHYEVPKPDLRGENMGVSYVEVMGGCLTVVVPLNMNRSETWKEGIWGDEVYLNYDGRCILSYNLWKKCSRIVSIRGPVPQFYDVYSSGSTFWVEVCVGSLVLLDSRDQADVTEKRNVQGETD</sequence>
<dbReference type="PANTHER" id="PTHR31790">
    <property type="entry name" value="OS02G0783600 PROTEIN"/>
    <property type="match status" value="1"/>
</dbReference>
<dbReference type="Proteomes" id="UP000826271">
    <property type="component" value="Unassembled WGS sequence"/>
</dbReference>
<dbReference type="PANTHER" id="PTHR31790:SF526">
    <property type="entry name" value="OS12G0618150 PROTEIN"/>
    <property type="match status" value="1"/>
</dbReference>
<name>A0AAV6Y3D5_9LAMI</name>
<dbReference type="EMBL" id="WHWC01000003">
    <property type="protein sequence ID" value="KAG8385830.1"/>
    <property type="molecule type" value="Genomic_DNA"/>
</dbReference>
<gene>
    <name evidence="1" type="ORF">BUALT_Bualt03G0086000</name>
</gene>
<organism evidence="1 2">
    <name type="scientific">Buddleja alternifolia</name>
    <dbReference type="NCBI Taxonomy" id="168488"/>
    <lineage>
        <taxon>Eukaryota</taxon>
        <taxon>Viridiplantae</taxon>
        <taxon>Streptophyta</taxon>
        <taxon>Embryophyta</taxon>
        <taxon>Tracheophyta</taxon>
        <taxon>Spermatophyta</taxon>
        <taxon>Magnoliopsida</taxon>
        <taxon>eudicotyledons</taxon>
        <taxon>Gunneridae</taxon>
        <taxon>Pentapetalae</taxon>
        <taxon>asterids</taxon>
        <taxon>lamiids</taxon>
        <taxon>Lamiales</taxon>
        <taxon>Scrophulariaceae</taxon>
        <taxon>Buddlejeae</taxon>
        <taxon>Buddleja</taxon>
    </lineage>
</organism>
<comment type="caution">
    <text evidence="1">The sequence shown here is derived from an EMBL/GenBank/DDBJ whole genome shotgun (WGS) entry which is preliminary data.</text>
</comment>
<dbReference type="InterPro" id="IPR052361">
    <property type="entry name" value="F-box_domain"/>
</dbReference>
<reference evidence="1" key="1">
    <citation type="submission" date="2019-10" db="EMBL/GenBank/DDBJ databases">
        <authorList>
            <person name="Zhang R."/>
            <person name="Pan Y."/>
            <person name="Wang J."/>
            <person name="Ma R."/>
            <person name="Yu S."/>
        </authorList>
    </citation>
    <scope>NUCLEOTIDE SEQUENCE</scope>
    <source>
        <strain evidence="1">LA-IB0</strain>
        <tissue evidence="1">Leaf</tissue>
    </source>
</reference>
<keyword evidence="2" id="KW-1185">Reference proteome</keyword>
<evidence type="ECO:0000313" key="2">
    <source>
        <dbReference type="Proteomes" id="UP000826271"/>
    </source>
</evidence>